<protein>
    <submittedName>
        <fullName evidence="1">Uncharacterized protein</fullName>
    </submittedName>
</protein>
<comment type="caution">
    <text evidence="1">The sequence shown here is derived from an EMBL/GenBank/DDBJ whole genome shotgun (WGS) entry which is preliminary data.</text>
</comment>
<dbReference type="AlphaFoldDB" id="A0A5J4VU30"/>
<evidence type="ECO:0000313" key="1">
    <source>
        <dbReference type="EMBL" id="KAA6385935.1"/>
    </source>
</evidence>
<evidence type="ECO:0000313" key="2">
    <source>
        <dbReference type="Proteomes" id="UP000324800"/>
    </source>
</evidence>
<sequence>MIQIDENSKSIKTLYISHFSGSIYSKAVIYQADLKLKTIHHLKI</sequence>
<accession>A0A5J4VU30</accession>
<reference evidence="1 2" key="1">
    <citation type="submission" date="2019-03" db="EMBL/GenBank/DDBJ databases">
        <title>Single cell metagenomics reveals metabolic interactions within the superorganism composed of flagellate Streblomastix strix and complex community of Bacteroidetes bacteria on its surface.</title>
        <authorList>
            <person name="Treitli S.C."/>
            <person name="Kolisko M."/>
            <person name="Husnik F."/>
            <person name="Keeling P."/>
            <person name="Hampl V."/>
        </authorList>
    </citation>
    <scope>NUCLEOTIDE SEQUENCE [LARGE SCALE GENOMIC DNA]</scope>
    <source>
        <strain evidence="1">ST1C</strain>
    </source>
</reference>
<dbReference type="EMBL" id="SNRW01005032">
    <property type="protein sequence ID" value="KAA6385935.1"/>
    <property type="molecule type" value="Genomic_DNA"/>
</dbReference>
<organism evidence="1 2">
    <name type="scientific">Streblomastix strix</name>
    <dbReference type="NCBI Taxonomy" id="222440"/>
    <lineage>
        <taxon>Eukaryota</taxon>
        <taxon>Metamonada</taxon>
        <taxon>Preaxostyla</taxon>
        <taxon>Oxymonadida</taxon>
        <taxon>Streblomastigidae</taxon>
        <taxon>Streblomastix</taxon>
    </lineage>
</organism>
<gene>
    <name evidence="1" type="ORF">EZS28_018536</name>
</gene>
<feature type="non-terminal residue" evidence="1">
    <location>
        <position position="44"/>
    </location>
</feature>
<proteinExistence type="predicted"/>
<name>A0A5J4VU30_9EUKA</name>
<dbReference type="Proteomes" id="UP000324800">
    <property type="component" value="Unassembled WGS sequence"/>
</dbReference>